<dbReference type="EMBL" id="CP011310">
    <property type="protein sequence ID" value="AKQ40987.1"/>
    <property type="molecule type" value="Genomic_DNA"/>
</dbReference>
<evidence type="ECO:0008006" key="3">
    <source>
        <dbReference type="Google" id="ProtNLM"/>
    </source>
</evidence>
<dbReference type="InterPro" id="IPR039498">
    <property type="entry name" value="NTP_transf_5"/>
</dbReference>
<dbReference type="Proteomes" id="UP000059113">
    <property type="component" value="Chromosome"/>
</dbReference>
<proteinExistence type="predicted"/>
<accession>A0A0H4V8Q1</accession>
<evidence type="ECO:0000313" key="1">
    <source>
        <dbReference type="EMBL" id="AKQ40987.1"/>
    </source>
</evidence>
<dbReference type="RefSeq" id="WP_048884469.1">
    <property type="nucleotide sequence ID" value="NZ_CP011310.1"/>
</dbReference>
<organism evidence="1 2">
    <name type="scientific">Aurantiacibacter atlanticus</name>
    <dbReference type="NCBI Taxonomy" id="1648404"/>
    <lineage>
        <taxon>Bacteria</taxon>
        <taxon>Pseudomonadati</taxon>
        <taxon>Pseudomonadota</taxon>
        <taxon>Alphaproteobacteria</taxon>
        <taxon>Sphingomonadales</taxon>
        <taxon>Erythrobacteraceae</taxon>
        <taxon>Aurantiacibacter</taxon>
    </lineage>
</organism>
<reference evidence="1 2" key="1">
    <citation type="journal article" date="2015" name="Int. J. Syst. Evol. Microbiol.">
        <title>Erythrobacter atlanticus sp. nov., a bacterium from ocean sediment able to degrade polycyclic aromatic hydrocarbons.</title>
        <authorList>
            <person name="Zhuang L."/>
            <person name="Liu Y."/>
            <person name="Wang L."/>
            <person name="Wang W."/>
            <person name="Shao Z."/>
        </authorList>
    </citation>
    <scope>NUCLEOTIDE SEQUENCE [LARGE SCALE GENOMIC DNA]</scope>
    <source>
        <strain evidence="2">s21-N3</strain>
    </source>
</reference>
<reference evidence="2" key="2">
    <citation type="submission" date="2015-04" db="EMBL/GenBank/DDBJ databases">
        <title>The complete genome sequence of Erythrobacter sp. s21-N3.</title>
        <authorList>
            <person name="Zhuang L."/>
            <person name="Liu Y."/>
            <person name="Shao Z."/>
        </authorList>
    </citation>
    <scope>NUCLEOTIDE SEQUENCE [LARGE SCALE GENOMIC DNA]</scope>
    <source>
        <strain evidence="2">s21-N3</strain>
    </source>
</reference>
<dbReference type="KEGG" id="ery:CP97_01360"/>
<dbReference type="OrthoDB" id="184671at2"/>
<dbReference type="Pfam" id="PF14907">
    <property type="entry name" value="NTP_transf_5"/>
    <property type="match status" value="1"/>
</dbReference>
<dbReference type="STRING" id="1648404.CP97_01360"/>
<keyword evidence="2" id="KW-1185">Reference proteome</keyword>
<evidence type="ECO:0000313" key="2">
    <source>
        <dbReference type="Proteomes" id="UP000059113"/>
    </source>
</evidence>
<dbReference type="Gene3D" id="3.30.460.40">
    <property type="match status" value="1"/>
</dbReference>
<gene>
    <name evidence="1" type="ORF">CP97_01360</name>
</gene>
<dbReference type="AlphaFoldDB" id="A0A0H4V8Q1"/>
<protein>
    <recommendedName>
        <fullName evidence="3">Nucleotidyltransferase family protein</fullName>
    </recommendedName>
</protein>
<dbReference type="PATRIC" id="fig|1648404.4.peg.290"/>
<name>A0A0H4V8Q1_9SPHN</name>
<sequence length="380" mass="43266">MAPQIDSWLASEMGEGGSACLPDFYSDASIDLAIRRIRFHGISLALCDTVKNVDKWPPRLRGSVLDEAQMQALWEESHLRMLRQLFDAFEQEGIQAVVMKGTALAYSVYGNPAWRRRGDSDILICETRLEDARRILRRDGFNLSPPPHGLLFQESWYFDTGIGFEHVVDLHWRVVDSPRLQTVLGADDMLENSIPLPRLHSSAWAADPVRALVQGAFNQCEHSISGYAIEGEKVPEGDRLIWTMDYRYLCRTLDDEQWQELVRLAERHEISAVICAALDQARALSEDCVPKPVFAQLADRRQGGKVMSYLTQASRRRRIASDLAASRGIGDKVSYVLRLMLPNDDHLRSTFPHARNSPKFLLRLRWLVRAMFRHLKPDSA</sequence>